<evidence type="ECO:0000259" key="6">
    <source>
        <dbReference type="PROSITE" id="PS50949"/>
    </source>
</evidence>
<dbReference type="CDD" id="cd00609">
    <property type="entry name" value="AAT_like"/>
    <property type="match status" value="1"/>
</dbReference>
<dbReference type="Pfam" id="PF00155">
    <property type="entry name" value="Aminotran_1_2"/>
    <property type="match status" value="1"/>
</dbReference>
<dbReference type="Gene3D" id="3.40.640.10">
    <property type="entry name" value="Type I PLP-dependent aspartate aminotransferase-like (Major domain)"/>
    <property type="match status" value="1"/>
</dbReference>
<dbReference type="InterPro" id="IPR051446">
    <property type="entry name" value="HTH_trans_reg/aminotransferase"/>
</dbReference>
<protein>
    <submittedName>
        <fullName evidence="7">PLP-dependent aminotransferase family protein</fullName>
    </submittedName>
</protein>
<keyword evidence="8" id="KW-1185">Reference proteome</keyword>
<name>A0ABS5T4Q1_9GAMM</name>
<comment type="similarity">
    <text evidence="1">In the C-terminal section; belongs to the class-I pyridoxal-phosphate-dependent aminotransferase family.</text>
</comment>
<dbReference type="InterPro" id="IPR004839">
    <property type="entry name" value="Aminotransferase_I/II_large"/>
</dbReference>
<keyword evidence="7" id="KW-0808">Transferase</keyword>
<dbReference type="InterPro" id="IPR036390">
    <property type="entry name" value="WH_DNA-bd_sf"/>
</dbReference>
<dbReference type="Gene3D" id="1.10.10.10">
    <property type="entry name" value="Winged helix-like DNA-binding domain superfamily/Winged helix DNA-binding domain"/>
    <property type="match status" value="1"/>
</dbReference>
<evidence type="ECO:0000256" key="2">
    <source>
        <dbReference type="ARBA" id="ARBA00022898"/>
    </source>
</evidence>
<evidence type="ECO:0000313" key="7">
    <source>
        <dbReference type="EMBL" id="MBT0726723.1"/>
    </source>
</evidence>
<evidence type="ECO:0000313" key="8">
    <source>
        <dbReference type="Proteomes" id="UP000786875"/>
    </source>
</evidence>
<dbReference type="PANTHER" id="PTHR46577:SF1">
    <property type="entry name" value="HTH-TYPE TRANSCRIPTIONAL REGULATORY PROTEIN GABR"/>
    <property type="match status" value="1"/>
</dbReference>
<reference evidence="7 8" key="1">
    <citation type="submission" date="2020-04" db="EMBL/GenBank/DDBJ databases">
        <title>Genome sequencing of Rosenbergiella species.</title>
        <authorList>
            <person name="Alvarez-Perez S."/>
            <person name="Lievens B."/>
        </authorList>
    </citation>
    <scope>NUCLEOTIDE SEQUENCE [LARGE SCALE GENOMIC DNA]</scope>
    <source>
        <strain evidence="7 8">CdVSA20.1</strain>
    </source>
</reference>
<dbReference type="SUPFAM" id="SSF46785">
    <property type="entry name" value="Winged helix' DNA-binding domain"/>
    <property type="match status" value="1"/>
</dbReference>
<proteinExistence type="inferred from homology"/>
<keyword evidence="2" id="KW-0663">Pyridoxal phosphate</keyword>
<dbReference type="SMART" id="SM00345">
    <property type="entry name" value="HTH_GNTR"/>
    <property type="match status" value="1"/>
</dbReference>
<keyword evidence="3" id="KW-0805">Transcription regulation</keyword>
<dbReference type="Pfam" id="PF00392">
    <property type="entry name" value="GntR"/>
    <property type="match status" value="1"/>
</dbReference>
<comment type="caution">
    <text evidence="7">The sequence shown here is derived from an EMBL/GenBank/DDBJ whole genome shotgun (WGS) entry which is preliminary data.</text>
</comment>
<evidence type="ECO:0000256" key="5">
    <source>
        <dbReference type="ARBA" id="ARBA00023163"/>
    </source>
</evidence>
<evidence type="ECO:0000256" key="4">
    <source>
        <dbReference type="ARBA" id="ARBA00023125"/>
    </source>
</evidence>
<dbReference type="EMBL" id="JABBFO010000003">
    <property type="protein sequence ID" value="MBT0726723.1"/>
    <property type="molecule type" value="Genomic_DNA"/>
</dbReference>
<dbReference type="RefSeq" id="WP_214212546.1">
    <property type="nucleotide sequence ID" value="NZ_JABBFO010000003.1"/>
</dbReference>
<dbReference type="PANTHER" id="PTHR46577">
    <property type="entry name" value="HTH-TYPE TRANSCRIPTIONAL REGULATORY PROTEIN GABR"/>
    <property type="match status" value="1"/>
</dbReference>
<feature type="domain" description="HTH gntR-type" evidence="6">
    <location>
        <begin position="17"/>
        <end position="85"/>
    </location>
</feature>
<dbReference type="InterPro" id="IPR015421">
    <property type="entry name" value="PyrdxlP-dep_Trfase_major"/>
</dbReference>
<accession>A0ABS5T4Q1</accession>
<sequence length="481" mass="53110">MTQRSSIWLSLTLNGKGSRVAQINHALRSAIEKGHLVSGERLPSTRQLAIDVGCSRVTVEAAYQLLTDQGYIIRQPGRGSYVAQCQGIIATNHHPKKLLSPTLSERGKQHLAQRLCQDPRQIQAFNAGVPDVQAFPTHYWAKVTQEVMDNLAPELLLYGDPQGLLVCRQAVSHYLALSRQVNCSPSQIIMMTSSQQALQLLADLLLDEGDTVLTEALCYQGAVNAFQQAGTILKAQPLDDEGALAPTTNAKLAYLTPGHQYPLGMTMSAVRRRAWLDWAAQQHSWIIEDDYDGEFHYGTSPLPSLQQMDCAQTVIYLGTFSKTLFPAIRLAYMVVPHSLVPAVVKARQMMDSHTAQLTQAVSAEFIFQGYFASHLRLMKRLYEARFRLLIALLHEHTADYLRILPGEGGLQLAVEYLLGSTEKITLTAARQGLVLVELAPLCLTSEKINGWILGFASLPPQALRTAVMLFKTVLQDASSSH</sequence>
<dbReference type="InterPro" id="IPR000524">
    <property type="entry name" value="Tscrpt_reg_HTH_GntR"/>
</dbReference>
<dbReference type="CDD" id="cd07377">
    <property type="entry name" value="WHTH_GntR"/>
    <property type="match status" value="1"/>
</dbReference>
<dbReference type="PRINTS" id="PR00035">
    <property type="entry name" value="HTHGNTR"/>
</dbReference>
<dbReference type="InterPro" id="IPR036388">
    <property type="entry name" value="WH-like_DNA-bd_sf"/>
</dbReference>
<dbReference type="SUPFAM" id="SSF53383">
    <property type="entry name" value="PLP-dependent transferases"/>
    <property type="match status" value="1"/>
</dbReference>
<gene>
    <name evidence="7" type="ORF">HGT73_04895</name>
</gene>
<dbReference type="Proteomes" id="UP000786875">
    <property type="component" value="Unassembled WGS sequence"/>
</dbReference>
<keyword evidence="7" id="KW-0032">Aminotransferase</keyword>
<evidence type="ECO:0000256" key="1">
    <source>
        <dbReference type="ARBA" id="ARBA00005384"/>
    </source>
</evidence>
<dbReference type="InterPro" id="IPR015424">
    <property type="entry name" value="PyrdxlP-dep_Trfase"/>
</dbReference>
<dbReference type="PROSITE" id="PS50949">
    <property type="entry name" value="HTH_GNTR"/>
    <property type="match status" value="1"/>
</dbReference>
<keyword evidence="5" id="KW-0804">Transcription</keyword>
<dbReference type="GO" id="GO:0008483">
    <property type="term" value="F:transaminase activity"/>
    <property type="evidence" value="ECO:0007669"/>
    <property type="project" value="UniProtKB-KW"/>
</dbReference>
<organism evidence="7 8">
    <name type="scientific">Rosenbergiella australiborealis</name>
    <dbReference type="NCBI Taxonomy" id="1544696"/>
    <lineage>
        <taxon>Bacteria</taxon>
        <taxon>Pseudomonadati</taxon>
        <taxon>Pseudomonadota</taxon>
        <taxon>Gammaproteobacteria</taxon>
        <taxon>Enterobacterales</taxon>
        <taxon>Erwiniaceae</taxon>
        <taxon>Rosenbergiella</taxon>
    </lineage>
</organism>
<evidence type="ECO:0000256" key="3">
    <source>
        <dbReference type="ARBA" id="ARBA00023015"/>
    </source>
</evidence>
<keyword evidence="4" id="KW-0238">DNA-binding</keyword>